<dbReference type="Pfam" id="PF11798">
    <property type="entry name" value="IMS_HHH"/>
    <property type="match status" value="1"/>
</dbReference>
<dbReference type="PANTHER" id="PTHR11076">
    <property type="entry name" value="DNA REPAIR POLYMERASE UMUC / TRANSFERASE FAMILY MEMBER"/>
    <property type="match status" value="1"/>
</dbReference>
<dbReference type="Gene3D" id="3.30.1490.100">
    <property type="entry name" value="DNA polymerase, Y-family, little finger domain"/>
    <property type="match status" value="1"/>
</dbReference>
<dbReference type="GO" id="GO:0006261">
    <property type="term" value="P:DNA-templated DNA replication"/>
    <property type="evidence" value="ECO:0007669"/>
    <property type="project" value="UniProtKB-UniRule"/>
</dbReference>
<dbReference type="InterPro" id="IPR043128">
    <property type="entry name" value="Rev_trsase/Diguanyl_cyclase"/>
</dbReference>
<evidence type="ECO:0000256" key="16">
    <source>
        <dbReference type="HAMAP-Rule" id="MF_01113"/>
    </source>
</evidence>
<feature type="active site" evidence="16">
    <location>
        <position position="105"/>
    </location>
</feature>
<evidence type="ECO:0000256" key="9">
    <source>
        <dbReference type="ARBA" id="ARBA00022723"/>
    </source>
</evidence>
<proteinExistence type="inferred from homology"/>
<dbReference type="FunFam" id="3.30.1490.100:FF:000004">
    <property type="entry name" value="DNA polymerase IV"/>
    <property type="match status" value="1"/>
</dbReference>
<feature type="binding site" evidence="16">
    <location>
        <position position="104"/>
    </location>
    <ligand>
        <name>Mg(2+)</name>
        <dbReference type="ChEBI" id="CHEBI:18420"/>
    </ligand>
</feature>
<dbReference type="Gene3D" id="3.40.1170.60">
    <property type="match status" value="1"/>
</dbReference>
<accession>A0A9D7E2M8</accession>
<evidence type="ECO:0000256" key="4">
    <source>
        <dbReference type="ARBA" id="ARBA00022457"/>
    </source>
</evidence>
<keyword evidence="9 16" id="KW-0479">Metal-binding</keyword>
<evidence type="ECO:0000256" key="10">
    <source>
        <dbReference type="ARBA" id="ARBA00022763"/>
    </source>
</evidence>
<dbReference type="Gene3D" id="3.30.70.270">
    <property type="match status" value="1"/>
</dbReference>
<dbReference type="GO" id="GO:0042276">
    <property type="term" value="P:error-prone translesion synthesis"/>
    <property type="evidence" value="ECO:0007669"/>
    <property type="project" value="TreeGrafter"/>
</dbReference>
<feature type="domain" description="UmuC" evidence="18">
    <location>
        <begin position="6"/>
        <end position="183"/>
    </location>
</feature>
<dbReference type="InterPro" id="IPR050116">
    <property type="entry name" value="DNA_polymerase-Y"/>
</dbReference>
<comment type="catalytic activity">
    <reaction evidence="15 16">
        <text>DNA(n) + a 2'-deoxyribonucleoside 5'-triphosphate = DNA(n+1) + diphosphate</text>
        <dbReference type="Rhea" id="RHEA:22508"/>
        <dbReference type="Rhea" id="RHEA-COMP:17339"/>
        <dbReference type="Rhea" id="RHEA-COMP:17340"/>
        <dbReference type="ChEBI" id="CHEBI:33019"/>
        <dbReference type="ChEBI" id="CHEBI:61560"/>
        <dbReference type="ChEBI" id="CHEBI:173112"/>
        <dbReference type="EC" id="2.7.7.7"/>
    </reaction>
</comment>
<evidence type="ECO:0000256" key="7">
    <source>
        <dbReference type="ARBA" id="ARBA00022695"/>
    </source>
</evidence>
<dbReference type="InterPro" id="IPR001126">
    <property type="entry name" value="UmuC"/>
</dbReference>
<keyword evidence="13 16" id="KW-0238">DNA-binding</keyword>
<dbReference type="SUPFAM" id="SSF100879">
    <property type="entry name" value="Lesion bypass DNA polymerase (Y-family), little finger domain"/>
    <property type="match status" value="1"/>
</dbReference>
<feature type="region of interest" description="Disordered" evidence="17">
    <location>
        <begin position="344"/>
        <end position="384"/>
    </location>
</feature>
<evidence type="ECO:0000259" key="18">
    <source>
        <dbReference type="PROSITE" id="PS50173"/>
    </source>
</evidence>
<dbReference type="Pfam" id="PF11799">
    <property type="entry name" value="IMS_C"/>
    <property type="match status" value="1"/>
</dbReference>
<keyword evidence="11 16" id="KW-0460">Magnesium</keyword>
<evidence type="ECO:0000256" key="5">
    <source>
        <dbReference type="ARBA" id="ARBA00022490"/>
    </source>
</evidence>
<evidence type="ECO:0000256" key="2">
    <source>
        <dbReference type="ARBA" id="ARBA00010945"/>
    </source>
</evidence>
<keyword evidence="14 16" id="KW-0234">DNA repair</keyword>
<evidence type="ECO:0000256" key="14">
    <source>
        <dbReference type="ARBA" id="ARBA00023204"/>
    </source>
</evidence>
<keyword evidence="5 16" id="KW-0963">Cytoplasm</keyword>
<evidence type="ECO:0000256" key="12">
    <source>
        <dbReference type="ARBA" id="ARBA00022932"/>
    </source>
</evidence>
<dbReference type="AlphaFoldDB" id="A0A9D7E2M8"/>
<evidence type="ECO:0000313" key="20">
    <source>
        <dbReference type="Proteomes" id="UP000807785"/>
    </source>
</evidence>
<organism evidence="19 20">
    <name type="scientific">Candidatus Methylophosphatis roskildensis</name>
    <dbReference type="NCBI Taxonomy" id="2899263"/>
    <lineage>
        <taxon>Bacteria</taxon>
        <taxon>Pseudomonadati</taxon>
        <taxon>Pseudomonadota</taxon>
        <taxon>Betaproteobacteria</taxon>
        <taxon>Nitrosomonadales</taxon>
        <taxon>Sterolibacteriaceae</taxon>
        <taxon>Candidatus Methylophosphatis</taxon>
    </lineage>
</organism>
<evidence type="ECO:0000256" key="13">
    <source>
        <dbReference type="ARBA" id="ARBA00023125"/>
    </source>
</evidence>
<comment type="similarity">
    <text evidence="2 16">Belongs to the DNA polymerase type-Y family.</text>
</comment>
<dbReference type="InterPro" id="IPR043502">
    <property type="entry name" value="DNA/RNA_pol_sf"/>
</dbReference>
<evidence type="ECO:0000313" key="19">
    <source>
        <dbReference type="EMBL" id="MBK6975478.1"/>
    </source>
</evidence>
<keyword evidence="6 16" id="KW-0808">Transferase</keyword>
<dbReference type="EC" id="2.7.7.7" evidence="16"/>
<evidence type="ECO:0000256" key="15">
    <source>
        <dbReference type="ARBA" id="ARBA00049244"/>
    </source>
</evidence>
<dbReference type="GO" id="GO:0003684">
    <property type="term" value="F:damaged DNA binding"/>
    <property type="evidence" value="ECO:0007669"/>
    <property type="project" value="InterPro"/>
</dbReference>
<comment type="caution">
    <text evidence="19">The sequence shown here is derived from an EMBL/GenBank/DDBJ whole genome shotgun (WGS) entry which is preliminary data.</text>
</comment>
<dbReference type="Gene3D" id="1.10.150.20">
    <property type="entry name" value="5' to 3' exonuclease, C-terminal subdomain"/>
    <property type="match status" value="1"/>
</dbReference>
<dbReference type="GO" id="GO:0009432">
    <property type="term" value="P:SOS response"/>
    <property type="evidence" value="ECO:0007669"/>
    <property type="project" value="TreeGrafter"/>
</dbReference>
<dbReference type="InterPro" id="IPR022880">
    <property type="entry name" value="DNApol_IV"/>
</dbReference>
<keyword evidence="12 16" id="KW-0239">DNA-directed DNA polymerase</keyword>
<name>A0A9D7E2M8_9PROT</name>
<comment type="function">
    <text evidence="16">Poorly processive, error-prone DNA polymerase involved in untargeted mutagenesis. Copies undamaged DNA at stalled replication forks, which arise in vivo from mismatched or misaligned primer ends. These misaligned primers can be extended by PolIV. Exhibits no 3'-5' exonuclease (proofreading) activity. May be involved in translesional synthesis, in conjunction with the beta clamp from PolIII.</text>
</comment>
<keyword evidence="4 16" id="KW-0515">Mutator protein</keyword>
<dbReference type="SUPFAM" id="SSF56672">
    <property type="entry name" value="DNA/RNA polymerases"/>
    <property type="match status" value="1"/>
</dbReference>
<evidence type="ECO:0000256" key="3">
    <source>
        <dbReference type="ARBA" id="ARBA00011245"/>
    </source>
</evidence>
<dbReference type="EMBL" id="JADJEV010000005">
    <property type="protein sequence ID" value="MBK6975478.1"/>
    <property type="molecule type" value="Genomic_DNA"/>
</dbReference>
<comment type="subcellular location">
    <subcellularLocation>
        <location evidence="1 16">Cytoplasm</location>
    </subcellularLocation>
</comment>
<dbReference type="CDD" id="cd03586">
    <property type="entry name" value="PolY_Pol_IV_kappa"/>
    <property type="match status" value="1"/>
</dbReference>
<dbReference type="PROSITE" id="PS50173">
    <property type="entry name" value="UMUC"/>
    <property type="match status" value="1"/>
</dbReference>
<protein>
    <recommendedName>
        <fullName evidence="16">DNA polymerase IV</fullName>
        <shortName evidence="16">Pol IV</shortName>
        <ecNumber evidence="16">2.7.7.7</ecNumber>
    </recommendedName>
</protein>
<dbReference type="InterPro" id="IPR036775">
    <property type="entry name" value="DNA_pol_Y-fam_lit_finger_sf"/>
</dbReference>
<feature type="binding site" evidence="16">
    <location>
        <position position="10"/>
    </location>
    <ligand>
        <name>Mg(2+)</name>
        <dbReference type="ChEBI" id="CHEBI:18420"/>
    </ligand>
</feature>
<dbReference type="NCBIfam" id="NF002677">
    <property type="entry name" value="PRK02406.1"/>
    <property type="match status" value="1"/>
</dbReference>
<dbReference type="PANTHER" id="PTHR11076:SF33">
    <property type="entry name" value="DNA POLYMERASE KAPPA"/>
    <property type="match status" value="1"/>
</dbReference>
<feature type="site" description="Substrate discrimination" evidence="16">
    <location>
        <position position="15"/>
    </location>
</feature>
<comment type="subunit">
    <text evidence="3 16">Monomer.</text>
</comment>
<keyword evidence="10 16" id="KW-0227">DNA damage</keyword>
<comment type="cofactor">
    <cofactor evidence="16">
        <name>Mg(2+)</name>
        <dbReference type="ChEBI" id="CHEBI:18420"/>
    </cofactor>
    <text evidence="16">Binds 2 magnesium ions per subunit.</text>
</comment>
<dbReference type="HAMAP" id="MF_01113">
    <property type="entry name" value="DNApol_IV"/>
    <property type="match status" value="1"/>
</dbReference>
<gene>
    <name evidence="16 19" type="primary">dinB</name>
    <name evidence="19" type="ORF">IPH26_21840</name>
</gene>
<evidence type="ECO:0000256" key="8">
    <source>
        <dbReference type="ARBA" id="ARBA00022705"/>
    </source>
</evidence>
<dbReference type="GO" id="GO:0003887">
    <property type="term" value="F:DNA-directed DNA polymerase activity"/>
    <property type="evidence" value="ECO:0007669"/>
    <property type="project" value="UniProtKB-UniRule"/>
</dbReference>
<dbReference type="Proteomes" id="UP000807785">
    <property type="component" value="Unassembled WGS sequence"/>
</dbReference>
<reference evidence="19" key="1">
    <citation type="submission" date="2020-10" db="EMBL/GenBank/DDBJ databases">
        <title>Connecting structure to function with the recovery of over 1000 high-quality activated sludge metagenome-assembled genomes encoding full-length rRNA genes using long-read sequencing.</title>
        <authorList>
            <person name="Singleton C.M."/>
            <person name="Petriglieri F."/>
            <person name="Kristensen J.M."/>
            <person name="Kirkegaard R.H."/>
            <person name="Michaelsen T.Y."/>
            <person name="Andersen M.H."/>
            <person name="Karst S.M."/>
            <person name="Dueholm M.S."/>
            <person name="Nielsen P.H."/>
            <person name="Albertsen M."/>
        </authorList>
    </citation>
    <scope>NUCLEOTIDE SEQUENCE</scope>
    <source>
        <strain evidence="19">Bjer_18-Q3-R1-45_BAT3C.347</strain>
    </source>
</reference>
<dbReference type="GO" id="GO:0006281">
    <property type="term" value="P:DNA repair"/>
    <property type="evidence" value="ECO:0007669"/>
    <property type="project" value="UniProtKB-UniRule"/>
</dbReference>
<evidence type="ECO:0000256" key="17">
    <source>
        <dbReference type="SAM" id="MobiDB-lite"/>
    </source>
</evidence>
<dbReference type="FunFam" id="3.40.1170.60:FF:000001">
    <property type="entry name" value="DNA polymerase IV"/>
    <property type="match status" value="1"/>
</dbReference>
<keyword evidence="7 16" id="KW-0548">Nucleotidyltransferase</keyword>
<dbReference type="GO" id="GO:0005829">
    <property type="term" value="C:cytosol"/>
    <property type="evidence" value="ECO:0007669"/>
    <property type="project" value="TreeGrafter"/>
</dbReference>
<dbReference type="InterPro" id="IPR024728">
    <property type="entry name" value="PolY_HhH_motif"/>
</dbReference>
<sequence length="384" mass="42824">MPVRRIAHIDMDAFYASVELLRRPELRELPVAIGGRGGRGVVTTANYVARRFGVRSAMPARKALELCPDCIFLPVDFDEYRKYSRLFKAAIASLATRIEDRGIDEVYVDLTDVEGETTALGRMLKQRIVDATGLTCSIGIAPNKLLAKICSDLEKPDGLTILGPGDLERRVWPLPVGRINGVGPKASAKLNGMGIESIGGLARHDPLALIERFGANYGRWLNEVAHGRDERPIVTESEPRSRSRETTFERDLHPLRDRAELSAIFTRLCAQVAQDLQKRRYLGRTIGIKLRFDDFRTVTRDLTIPRPTADALEIRKAARACLKRVRLDRKLRLLGVRVSALSAEDARPDRQPRSPLGESLPLFSAVDEPRMEHEGPVQQAVAPE</sequence>
<dbReference type="InterPro" id="IPR017961">
    <property type="entry name" value="DNA_pol_Y-fam_little_finger"/>
</dbReference>
<dbReference type="GO" id="GO:0000287">
    <property type="term" value="F:magnesium ion binding"/>
    <property type="evidence" value="ECO:0007669"/>
    <property type="project" value="UniProtKB-UniRule"/>
</dbReference>
<dbReference type="Pfam" id="PF00817">
    <property type="entry name" value="IMS"/>
    <property type="match status" value="1"/>
</dbReference>
<keyword evidence="8 16" id="KW-0235">DNA replication</keyword>
<evidence type="ECO:0000256" key="6">
    <source>
        <dbReference type="ARBA" id="ARBA00022679"/>
    </source>
</evidence>
<evidence type="ECO:0000256" key="1">
    <source>
        <dbReference type="ARBA" id="ARBA00004496"/>
    </source>
</evidence>
<evidence type="ECO:0000256" key="11">
    <source>
        <dbReference type="ARBA" id="ARBA00022842"/>
    </source>
</evidence>